<evidence type="ECO:0000256" key="7">
    <source>
        <dbReference type="PIRSR" id="PIRSR618044-1"/>
    </source>
</evidence>
<evidence type="ECO:0000256" key="5">
    <source>
        <dbReference type="ARBA" id="ARBA00022984"/>
    </source>
</evidence>
<dbReference type="InterPro" id="IPR018044">
    <property type="entry name" value="Peptidase_S11"/>
</dbReference>
<feature type="active site" evidence="7">
    <location>
        <position position="147"/>
    </location>
</feature>
<feature type="active site" description="Acyl-ester intermediate" evidence="7">
    <location>
        <position position="87"/>
    </location>
</feature>
<dbReference type="GO" id="GO:0009252">
    <property type="term" value="P:peptidoglycan biosynthetic process"/>
    <property type="evidence" value="ECO:0007669"/>
    <property type="project" value="UniProtKB-KW"/>
</dbReference>
<dbReference type="SUPFAM" id="SSF56601">
    <property type="entry name" value="beta-lactamase/transpeptidase-like"/>
    <property type="match status" value="1"/>
</dbReference>
<evidence type="ECO:0000256" key="6">
    <source>
        <dbReference type="ARBA" id="ARBA00023316"/>
    </source>
</evidence>
<reference evidence="11 12" key="1">
    <citation type="submission" date="2018-02" db="EMBL/GenBank/DDBJ databases">
        <title>Comparative genomes isolates from brazilian mangrove.</title>
        <authorList>
            <person name="Araujo J.E."/>
            <person name="Taketani R.G."/>
            <person name="Silva M.C.P."/>
            <person name="Loureco M.V."/>
            <person name="Andreote F.D."/>
        </authorList>
    </citation>
    <scope>NUCLEOTIDE SEQUENCE [LARGE SCALE GENOMIC DNA]</scope>
    <source>
        <strain evidence="11 12">NAP PRIS-MGV</strain>
    </source>
</reference>
<evidence type="ECO:0000256" key="1">
    <source>
        <dbReference type="ARBA" id="ARBA00007164"/>
    </source>
</evidence>
<keyword evidence="3" id="KW-0378">Hydrolase</keyword>
<evidence type="ECO:0000256" key="4">
    <source>
        <dbReference type="ARBA" id="ARBA00022960"/>
    </source>
</evidence>
<name>A0A2S8G9X5_9BACT</name>
<keyword evidence="4" id="KW-0133">Cell shape</keyword>
<evidence type="ECO:0000256" key="3">
    <source>
        <dbReference type="ARBA" id="ARBA00022801"/>
    </source>
</evidence>
<evidence type="ECO:0000256" key="9">
    <source>
        <dbReference type="RuleBase" id="RU004016"/>
    </source>
</evidence>
<keyword evidence="6" id="KW-0961">Cell wall biogenesis/degradation</keyword>
<evidence type="ECO:0000313" key="12">
    <source>
        <dbReference type="Proteomes" id="UP000239388"/>
    </source>
</evidence>
<dbReference type="InterPro" id="IPR012338">
    <property type="entry name" value="Beta-lactam/transpept-like"/>
</dbReference>
<evidence type="ECO:0000256" key="8">
    <source>
        <dbReference type="PIRSR" id="PIRSR618044-2"/>
    </source>
</evidence>
<dbReference type="GO" id="GO:0071555">
    <property type="term" value="P:cell wall organization"/>
    <property type="evidence" value="ECO:0007669"/>
    <property type="project" value="UniProtKB-KW"/>
</dbReference>
<dbReference type="Proteomes" id="UP000239388">
    <property type="component" value="Unassembled WGS sequence"/>
</dbReference>
<feature type="active site" description="Proton acceptor" evidence="7">
    <location>
        <position position="90"/>
    </location>
</feature>
<keyword evidence="2" id="KW-0732">Signal</keyword>
<gene>
    <name evidence="11" type="ORF">C5Y98_03680</name>
</gene>
<dbReference type="InterPro" id="IPR001967">
    <property type="entry name" value="Peptidase_S11_N"/>
</dbReference>
<feature type="binding site" evidence="8">
    <location>
        <position position="264"/>
    </location>
    <ligand>
        <name>substrate</name>
    </ligand>
</feature>
<sequence>MHFFWNSILALRTNRESIFRLTTGWAWFLLGATLFFTTHPAFSQDLFEQEQFDGPPAVTCEAWVVIDSETGRTIAGHNANEVLRPASTTKMMTGFLVLELAEDSPEILEETVLFSSRADKTGGTTSGIATGEKVKVGDLLYGLLLPSGNDASVALAEHFGDRLKIDSTSKGYDRFIAAMNQKAKQLGLDDTHYENPHGLDKDGHVTTAADLAVVARTAMKIPEFRKIVKTVQYQTTVDKPDGSQRVVEWQNTNQLLPFGYLGVKTGYTYQAKSCLVSCSQHDGRELIMVVLKSSSKDARFTDSRNLWRWIWTEAMNEEKATTAAAN</sequence>
<dbReference type="PANTHER" id="PTHR21581:SF33">
    <property type="entry name" value="D-ALANYL-D-ALANINE CARBOXYPEPTIDASE DACB"/>
    <property type="match status" value="1"/>
</dbReference>
<dbReference type="GO" id="GO:0009002">
    <property type="term" value="F:serine-type D-Ala-D-Ala carboxypeptidase activity"/>
    <property type="evidence" value="ECO:0007669"/>
    <property type="project" value="InterPro"/>
</dbReference>
<protein>
    <recommendedName>
        <fullName evidence="10">Peptidase S11 D-alanyl-D-alanine carboxypeptidase A N-terminal domain-containing protein</fullName>
    </recommendedName>
</protein>
<evidence type="ECO:0000256" key="2">
    <source>
        <dbReference type="ARBA" id="ARBA00022729"/>
    </source>
</evidence>
<accession>A0A2S8G9X5</accession>
<dbReference type="GO" id="GO:0006508">
    <property type="term" value="P:proteolysis"/>
    <property type="evidence" value="ECO:0007669"/>
    <property type="project" value="InterPro"/>
</dbReference>
<comment type="similarity">
    <text evidence="1 9">Belongs to the peptidase S11 family.</text>
</comment>
<dbReference type="Pfam" id="PF00768">
    <property type="entry name" value="Peptidase_S11"/>
    <property type="match status" value="1"/>
</dbReference>
<dbReference type="Gene3D" id="3.40.710.10">
    <property type="entry name" value="DD-peptidase/beta-lactamase superfamily"/>
    <property type="match status" value="1"/>
</dbReference>
<evidence type="ECO:0000313" key="11">
    <source>
        <dbReference type="EMBL" id="PQO41071.1"/>
    </source>
</evidence>
<proteinExistence type="inferred from homology"/>
<feature type="domain" description="Peptidase S11 D-alanyl-D-alanine carboxypeptidase A N-terminal" evidence="10">
    <location>
        <begin position="54"/>
        <end position="293"/>
    </location>
</feature>
<dbReference type="AlphaFoldDB" id="A0A2S8G9X5"/>
<keyword evidence="5" id="KW-0573">Peptidoglycan synthesis</keyword>
<evidence type="ECO:0000259" key="10">
    <source>
        <dbReference type="Pfam" id="PF00768"/>
    </source>
</evidence>
<dbReference type="GO" id="GO:0008360">
    <property type="term" value="P:regulation of cell shape"/>
    <property type="evidence" value="ECO:0007669"/>
    <property type="project" value="UniProtKB-KW"/>
</dbReference>
<dbReference type="PRINTS" id="PR00725">
    <property type="entry name" value="DADACBPTASE1"/>
</dbReference>
<dbReference type="PANTHER" id="PTHR21581">
    <property type="entry name" value="D-ALANYL-D-ALANINE CARBOXYPEPTIDASE"/>
    <property type="match status" value="1"/>
</dbReference>
<dbReference type="EMBL" id="PUIB01000006">
    <property type="protein sequence ID" value="PQO41071.1"/>
    <property type="molecule type" value="Genomic_DNA"/>
</dbReference>
<comment type="caution">
    <text evidence="11">The sequence shown here is derived from an EMBL/GenBank/DDBJ whole genome shotgun (WGS) entry which is preliminary data.</text>
</comment>
<organism evidence="11 12">
    <name type="scientific">Blastopirellula marina</name>
    <dbReference type="NCBI Taxonomy" id="124"/>
    <lineage>
        <taxon>Bacteria</taxon>
        <taxon>Pseudomonadati</taxon>
        <taxon>Planctomycetota</taxon>
        <taxon>Planctomycetia</taxon>
        <taxon>Pirellulales</taxon>
        <taxon>Pirellulaceae</taxon>
        <taxon>Blastopirellula</taxon>
    </lineage>
</organism>